<dbReference type="PANTHER" id="PTHR22939:SF129">
    <property type="entry name" value="SERINE PROTEASE HTRA2, MITOCHONDRIAL"/>
    <property type="match status" value="1"/>
</dbReference>
<dbReference type="eggNOG" id="COG0265">
    <property type="taxonomic scope" value="Bacteria"/>
</dbReference>
<evidence type="ECO:0000313" key="6">
    <source>
        <dbReference type="EMBL" id="ABW29055.1"/>
    </source>
</evidence>
<dbReference type="PRINTS" id="PR00834">
    <property type="entry name" value="PROTEASES2C"/>
</dbReference>
<dbReference type="Pfam" id="PF13365">
    <property type="entry name" value="Trypsin_2"/>
    <property type="match status" value="1"/>
</dbReference>
<dbReference type="InterPro" id="IPR009003">
    <property type="entry name" value="Peptidase_S1_PA"/>
</dbReference>
<dbReference type="AlphaFoldDB" id="B0CAI9"/>
<evidence type="ECO:0000256" key="2">
    <source>
        <dbReference type="ARBA" id="ARBA00022670"/>
    </source>
</evidence>
<dbReference type="HOGENOM" id="CLU_020120_1_2_3"/>
<evidence type="ECO:0000256" key="1">
    <source>
        <dbReference type="ARBA" id="ARBA00010541"/>
    </source>
</evidence>
<dbReference type="InterPro" id="IPR001940">
    <property type="entry name" value="Peptidase_S1C"/>
</dbReference>
<evidence type="ECO:0000313" key="7">
    <source>
        <dbReference type="Proteomes" id="UP000000268"/>
    </source>
</evidence>
<dbReference type="GO" id="GO:0006508">
    <property type="term" value="P:proteolysis"/>
    <property type="evidence" value="ECO:0007669"/>
    <property type="project" value="UniProtKB-KW"/>
</dbReference>
<feature type="domain" description="PDZ" evidence="5">
    <location>
        <begin position="285"/>
        <end position="367"/>
    </location>
</feature>
<dbReference type="CDD" id="cd06779">
    <property type="entry name" value="cpPDZ_Deg_HtrA-like"/>
    <property type="match status" value="1"/>
</dbReference>
<reference evidence="6 7" key="1">
    <citation type="journal article" date="2008" name="Proc. Natl. Acad. Sci. U.S.A.">
        <title>Niche adaptation and genome expansion in the chlorophyll d-producing cyanobacterium Acaryochloris marina.</title>
        <authorList>
            <person name="Swingley W.D."/>
            <person name="Chen M."/>
            <person name="Cheung P.C."/>
            <person name="Conrad A.L."/>
            <person name="Dejesa L.C."/>
            <person name="Hao J."/>
            <person name="Honchak B.M."/>
            <person name="Karbach L.E."/>
            <person name="Kurdoglu A."/>
            <person name="Lahiri S."/>
            <person name="Mastrian S.D."/>
            <person name="Miyashita H."/>
            <person name="Page L."/>
            <person name="Ramakrishna P."/>
            <person name="Satoh S."/>
            <person name="Sattley W.M."/>
            <person name="Shimada Y."/>
            <person name="Taylor H.L."/>
            <person name="Tomo T."/>
            <person name="Tsuchiya T."/>
            <person name="Wang Z.T."/>
            <person name="Raymond J."/>
            <person name="Mimuro M."/>
            <person name="Blankenship R.E."/>
            <person name="Touchman J.W."/>
        </authorList>
    </citation>
    <scope>NUCLEOTIDE SEQUENCE [LARGE SCALE GENOMIC DNA]</scope>
    <source>
        <strain evidence="7">MBIC 11017</strain>
    </source>
</reference>
<evidence type="ECO:0000259" key="5">
    <source>
        <dbReference type="PROSITE" id="PS50106"/>
    </source>
</evidence>
<keyword evidence="2 6" id="KW-0645">Protease</keyword>
<evidence type="ECO:0000256" key="4">
    <source>
        <dbReference type="ARBA" id="ARBA00022825"/>
    </source>
</evidence>
<dbReference type="GO" id="GO:0004252">
    <property type="term" value="F:serine-type endopeptidase activity"/>
    <property type="evidence" value="ECO:0007669"/>
    <property type="project" value="InterPro"/>
</dbReference>
<dbReference type="InterPro" id="IPR001478">
    <property type="entry name" value="PDZ"/>
</dbReference>
<accession>B0CAI9</accession>
<dbReference type="PANTHER" id="PTHR22939">
    <property type="entry name" value="SERINE PROTEASE FAMILY S1C HTRA-RELATED"/>
    <property type="match status" value="1"/>
</dbReference>
<name>B0CAI9_ACAM1</name>
<dbReference type="SMART" id="SM00228">
    <property type="entry name" value="PDZ"/>
    <property type="match status" value="1"/>
</dbReference>
<dbReference type="Gene3D" id="2.40.10.120">
    <property type="match status" value="1"/>
</dbReference>
<gene>
    <name evidence="6" type="ordered locus">AM1_4074</name>
</gene>
<dbReference type="MEROPS" id="S01.482"/>
<comment type="similarity">
    <text evidence="1">Belongs to the peptidase S1C family.</text>
</comment>
<organism evidence="6 7">
    <name type="scientific">Acaryochloris marina (strain MBIC 11017)</name>
    <dbReference type="NCBI Taxonomy" id="329726"/>
    <lineage>
        <taxon>Bacteria</taxon>
        <taxon>Bacillati</taxon>
        <taxon>Cyanobacteriota</taxon>
        <taxon>Cyanophyceae</taxon>
        <taxon>Acaryochloridales</taxon>
        <taxon>Acaryochloridaceae</taxon>
        <taxon>Acaryochloris</taxon>
    </lineage>
</organism>
<dbReference type="PROSITE" id="PS50106">
    <property type="entry name" value="PDZ"/>
    <property type="match status" value="1"/>
</dbReference>
<keyword evidence="3" id="KW-0378">Hydrolase</keyword>
<dbReference type="KEGG" id="amr:AM1_4074"/>
<keyword evidence="7" id="KW-1185">Reference proteome</keyword>
<dbReference type="SUPFAM" id="SSF50494">
    <property type="entry name" value="Trypsin-like serine proteases"/>
    <property type="match status" value="1"/>
</dbReference>
<dbReference type="STRING" id="329726.AM1_4074"/>
<protein>
    <submittedName>
        <fullName evidence="6">Trypsin-like serine protease</fullName>
    </submittedName>
</protein>
<dbReference type="EMBL" id="CP000828">
    <property type="protein sequence ID" value="ABW29055.1"/>
    <property type="molecule type" value="Genomic_DNA"/>
</dbReference>
<evidence type="ECO:0000256" key="3">
    <source>
        <dbReference type="ARBA" id="ARBA00022801"/>
    </source>
</evidence>
<dbReference type="Proteomes" id="UP000000268">
    <property type="component" value="Chromosome"/>
</dbReference>
<dbReference type="RefSeq" id="WP_012164404.1">
    <property type="nucleotide sequence ID" value="NC_009925.1"/>
</dbReference>
<dbReference type="SUPFAM" id="SSF50156">
    <property type="entry name" value="PDZ domain-like"/>
    <property type="match status" value="1"/>
</dbReference>
<dbReference type="InterPro" id="IPR036034">
    <property type="entry name" value="PDZ_sf"/>
</dbReference>
<dbReference type="FunFam" id="2.40.10.10:FF:000001">
    <property type="entry name" value="Periplasmic serine protease DegS"/>
    <property type="match status" value="1"/>
</dbReference>
<sequence length="388" mass="41234">MQRSLKHLVFSLLVGSALLQTGCQSWFNRGGDTAESPQSTPEIPATEIANRSQISSNLIVKMVDQVGPSVVRINAARSSKGSFGLFDRPDRSLEQGTGSGFIFDETGLVLTNAHVVEDADEVTVVLKDGQQFPGTVEGADPLTDIAVIKIEAKESLPALELGDSDTLQPGDWAIAIGNPLGLNNTVTMGIISATDRSSSQLGAPDQRVNFIQTDAAINPGNSGGPLLNLKGEVIGINTAIIRESQESGVTAQGLGFAIPVKIAARISKQLLNDGTVAHPYLGIRMVSVSAETKALLQEELDLQVEQEKGVLVVDVLSDSPAAVAQLKSGDVIVQIGKTQIDNTEQLQQLLQSVTPGDQLSLTIMRKNQKRQAQLEVGTLKPKTFSRRS</sequence>
<keyword evidence="4" id="KW-0720">Serine protease</keyword>
<dbReference type="Gene3D" id="2.30.42.10">
    <property type="match status" value="1"/>
</dbReference>
<proteinExistence type="inferred from homology"/>
<dbReference type="Pfam" id="PF13180">
    <property type="entry name" value="PDZ_2"/>
    <property type="match status" value="1"/>
</dbReference>